<dbReference type="AlphaFoldDB" id="A0A0D6B9R7"/>
<evidence type="ECO:0000313" key="3">
    <source>
        <dbReference type="Proteomes" id="UP000064912"/>
    </source>
</evidence>
<accession>A0A0D6B9R7</accession>
<reference evidence="2 3" key="1">
    <citation type="submission" date="2015-02" db="EMBL/GenBank/DDBJ databases">
        <title>Genome sequene of Rhodovulum sulfidophilum DSM 2351.</title>
        <authorList>
            <person name="Nagao N."/>
        </authorList>
    </citation>
    <scope>NUCLEOTIDE SEQUENCE [LARGE SCALE GENOMIC DNA]</scope>
    <source>
        <strain evidence="2 3">DSM 2351</strain>
        <plasmid evidence="3">Plasmid Plasmid1 DNA</plasmid>
    </source>
</reference>
<keyword evidence="2" id="KW-0614">Plasmid</keyword>
<dbReference type="PATRIC" id="fig|35806.4.peg.4536"/>
<name>A0A0D6B9R7_RHOSU</name>
<dbReference type="Proteomes" id="UP000064912">
    <property type="component" value="Plasmid Plasmid1"/>
</dbReference>
<geneLocation type="plasmid" evidence="3">
    <name>Plasmid1 DNA</name>
</geneLocation>
<evidence type="ECO:0000256" key="1">
    <source>
        <dbReference type="SAM" id="Coils"/>
    </source>
</evidence>
<protein>
    <recommendedName>
        <fullName evidence="4">DNA pilot protein</fullName>
    </recommendedName>
</protein>
<gene>
    <name evidence="2" type="ORF">NHU_04431</name>
</gene>
<evidence type="ECO:0000313" key="2">
    <source>
        <dbReference type="EMBL" id="BAQ71544.1"/>
    </source>
</evidence>
<proteinExistence type="predicted"/>
<sequence>MNWGAVIGAGASLLGGAMASRSSGKHVVPDYAKIRRKAEAAGFNPLTALTSAPGSAVASQNYMGSAIADAGLILADGMAKKAEKTGELQKAREQNAQLKERVQQLTIRPRVGGIYANNVNTPSIRAAVGGRDENARRSSFGALGAVGHRNGGGSGSDDVDAAGWFPRALEATSPVDPRRKIDNAPVNSTSGFMEVDNPHLPFTLRVPTLDGDEALQWYDYPSLLLPGALAALEGSYKAGGALRDRHRAKGSPIYTLEDGQRYALQPSSKPSLFQRFNTYRKWWER</sequence>
<feature type="coiled-coil region" evidence="1">
    <location>
        <begin position="81"/>
        <end position="108"/>
    </location>
</feature>
<organism evidence="2 3">
    <name type="scientific">Rhodovulum sulfidophilum</name>
    <name type="common">Rhodobacter sulfidophilus</name>
    <dbReference type="NCBI Taxonomy" id="35806"/>
    <lineage>
        <taxon>Bacteria</taxon>
        <taxon>Pseudomonadati</taxon>
        <taxon>Pseudomonadota</taxon>
        <taxon>Alphaproteobacteria</taxon>
        <taxon>Rhodobacterales</taxon>
        <taxon>Paracoccaceae</taxon>
        <taxon>Rhodovulum</taxon>
    </lineage>
</organism>
<keyword evidence="1" id="KW-0175">Coiled coil</keyword>
<dbReference type="EMBL" id="AP014801">
    <property type="protein sequence ID" value="BAQ71544.1"/>
    <property type="molecule type" value="Genomic_DNA"/>
</dbReference>
<evidence type="ECO:0008006" key="4">
    <source>
        <dbReference type="Google" id="ProtNLM"/>
    </source>
</evidence>
<dbReference type="KEGG" id="rsu:NHU_04431"/>